<evidence type="ECO:0000313" key="1">
    <source>
        <dbReference type="EMBL" id="KAF5309732.1"/>
    </source>
</evidence>
<organism evidence="1 2">
    <name type="scientific">Ephemerocybe angulata</name>
    <dbReference type="NCBI Taxonomy" id="980116"/>
    <lineage>
        <taxon>Eukaryota</taxon>
        <taxon>Fungi</taxon>
        <taxon>Dikarya</taxon>
        <taxon>Basidiomycota</taxon>
        <taxon>Agaricomycotina</taxon>
        <taxon>Agaricomycetes</taxon>
        <taxon>Agaricomycetidae</taxon>
        <taxon>Agaricales</taxon>
        <taxon>Agaricineae</taxon>
        <taxon>Psathyrellaceae</taxon>
        <taxon>Ephemerocybe</taxon>
    </lineage>
</organism>
<evidence type="ECO:0008006" key="3">
    <source>
        <dbReference type="Google" id="ProtNLM"/>
    </source>
</evidence>
<protein>
    <recommendedName>
        <fullName evidence="3">F-box domain-containing protein</fullName>
    </recommendedName>
</protein>
<dbReference type="InterPro" id="IPR036047">
    <property type="entry name" value="F-box-like_dom_sf"/>
</dbReference>
<dbReference type="SUPFAM" id="SSF81383">
    <property type="entry name" value="F-box domain"/>
    <property type="match status" value="1"/>
</dbReference>
<sequence>MPVSFAGLWARLPTELKLLVFGCLSLQDAVSFSYVSLPFRLFALHCLRQRLSELLDPYRLDIYATFLALDRCDSVIAGSAALEIVSPSSIVPNNIDFMCPITGTDLFLSFLNHEKYQVFTDPFFGPRSIDDDPGQNAIKTAVTLYRQVDFSTVHVIVSSSSSALAPPFLSHSTFMMNFVSASGFYCCYPVLTGNKEGKSCTSSSFKPLPS</sequence>
<dbReference type="AlphaFoldDB" id="A0A8H5ERH6"/>
<accession>A0A8H5ERH6</accession>
<dbReference type="EMBL" id="JAACJK010000232">
    <property type="protein sequence ID" value="KAF5309732.1"/>
    <property type="molecule type" value="Genomic_DNA"/>
</dbReference>
<proteinExistence type="predicted"/>
<gene>
    <name evidence="1" type="ORF">D9611_014451</name>
</gene>
<evidence type="ECO:0000313" key="2">
    <source>
        <dbReference type="Proteomes" id="UP000541558"/>
    </source>
</evidence>
<dbReference type="Proteomes" id="UP000541558">
    <property type="component" value="Unassembled WGS sequence"/>
</dbReference>
<keyword evidence="2" id="KW-1185">Reference proteome</keyword>
<name>A0A8H5ERH6_9AGAR</name>
<comment type="caution">
    <text evidence="1">The sequence shown here is derived from an EMBL/GenBank/DDBJ whole genome shotgun (WGS) entry which is preliminary data.</text>
</comment>
<dbReference type="OrthoDB" id="3067340at2759"/>
<reference evidence="1 2" key="1">
    <citation type="journal article" date="2020" name="ISME J.">
        <title>Uncovering the hidden diversity of litter-decomposition mechanisms in mushroom-forming fungi.</title>
        <authorList>
            <person name="Floudas D."/>
            <person name="Bentzer J."/>
            <person name="Ahren D."/>
            <person name="Johansson T."/>
            <person name="Persson P."/>
            <person name="Tunlid A."/>
        </authorList>
    </citation>
    <scope>NUCLEOTIDE SEQUENCE [LARGE SCALE GENOMIC DNA]</scope>
    <source>
        <strain evidence="1 2">CBS 175.51</strain>
    </source>
</reference>